<accession>A0ABM1EHB3</accession>
<evidence type="ECO:0000313" key="2">
    <source>
        <dbReference type="Proteomes" id="UP000695022"/>
    </source>
</evidence>
<name>A0ABM1EHB3_PRICU</name>
<feature type="compositionally biased region" description="Low complexity" evidence="1">
    <location>
        <begin position="103"/>
        <end position="115"/>
    </location>
</feature>
<organism evidence="2 3">
    <name type="scientific">Priapulus caudatus</name>
    <name type="common">Priapulid worm</name>
    <dbReference type="NCBI Taxonomy" id="37621"/>
    <lineage>
        <taxon>Eukaryota</taxon>
        <taxon>Metazoa</taxon>
        <taxon>Ecdysozoa</taxon>
        <taxon>Scalidophora</taxon>
        <taxon>Priapulida</taxon>
        <taxon>Priapulimorpha</taxon>
        <taxon>Priapulimorphida</taxon>
        <taxon>Priapulidae</taxon>
        <taxon>Priapulus</taxon>
    </lineage>
</organism>
<feature type="compositionally biased region" description="Low complexity" evidence="1">
    <location>
        <begin position="127"/>
        <end position="152"/>
    </location>
</feature>
<protein>
    <submittedName>
        <fullName evidence="3">Skin secretory protein xP2-like isoform X1</fullName>
    </submittedName>
</protein>
<reference evidence="3" key="1">
    <citation type="submission" date="2025-08" db="UniProtKB">
        <authorList>
            <consortium name="RefSeq"/>
        </authorList>
    </citation>
    <scope>IDENTIFICATION</scope>
</reference>
<proteinExistence type="predicted"/>
<evidence type="ECO:0000256" key="1">
    <source>
        <dbReference type="SAM" id="MobiDB-lite"/>
    </source>
</evidence>
<evidence type="ECO:0000313" key="3">
    <source>
        <dbReference type="RefSeq" id="XP_014671584.1"/>
    </source>
</evidence>
<dbReference type="GeneID" id="106812268"/>
<gene>
    <name evidence="3" type="primary">LOC106812268</name>
</gene>
<keyword evidence="2" id="KW-1185">Reference proteome</keyword>
<dbReference type="RefSeq" id="XP_014671584.1">
    <property type="nucleotide sequence ID" value="XM_014816098.1"/>
</dbReference>
<feature type="region of interest" description="Disordered" evidence="1">
    <location>
        <begin position="103"/>
        <end position="152"/>
    </location>
</feature>
<sequence>MGKDGRWPERHAATPLNRLCSEGYLRWKTAPGPSAQEAAATASGRIILRPARRGRRPYARVVAGAPPTPVPAPQASKRACPIPVPRKAKVHAAGVALPAAVATTERTTSAPTTERVASKGAKRAARRTAAAARRASAATRPAPSAAWGRAPAESSASAAESMMSAESRAASMAVEPAVAVGLPRSDRAAFREFCTLWGNLPDRALGVWDSPEFSSASGAPAPELVHQMGIVQLHQAVAWAQAQQRIAHQVENAVLAELKRRMETTLSLWHPGDETSQQ</sequence>
<dbReference type="Proteomes" id="UP000695022">
    <property type="component" value="Unplaced"/>
</dbReference>